<sequence length="449" mass="50749">MAEATSAAAAASPIAARPLLLSLLAFQIFMLALLRVAPPAAHLLSWPLFPKLPAAPSTCNGSLVYVYNLPTQFNSDLIKNCSTINPWVSICPSLSNAGMGVALKDPPWPPSEAWYATDQFATEVIFHNRLQRYPCTTDDPELATAFFVPFYAGLAVFRHLFVPDAVQQRDELSNQLLEWLSRQYYWRRNGGWDHFFVIGRITWDFRRLDDTGWGSSFLQLQAMQNTTRLLIERSPWDDQDIGIPYPTSFHPRQDEDVRQWQDYVRNRTRSNLFGYAGGPRKQFSNDFRQILLQQCDESGSCKALDCSNGKCDHPKPVMDLFLDSTFCLQPRGDSFTRRSTFDALLAGCIPVFFWTQSAYIQYYWHLPADPSSYSIFISKDAIKNGTSIKQVLLDLPEDKLTAMQSTVAELIPSIIYANPQSSFTKTADAFDLAIKGVVNRVTARLYPST</sequence>
<dbReference type="Proteomes" id="UP001162992">
    <property type="component" value="Chromosome 9"/>
</dbReference>
<proteinExistence type="predicted"/>
<name>A0ACC2CT53_DIPCM</name>
<evidence type="ECO:0000313" key="1">
    <source>
        <dbReference type="EMBL" id="KAJ7545193.1"/>
    </source>
</evidence>
<organism evidence="1 2">
    <name type="scientific">Diphasiastrum complanatum</name>
    <name type="common">Issler's clubmoss</name>
    <name type="synonym">Lycopodium complanatum</name>
    <dbReference type="NCBI Taxonomy" id="34168"/>
    <lineage>
        <taxon>Eukaryota</taxon>
        <taxon>Viridiplantae</taxon>
        <taxon>Streptophyta</taxon>
        <taxon>Embryophyta</taxon>
        <taxon>Tracheophyta</taxon>
        <taxon>Lycopodiopsida</taxon>
        <taxon>Lycopodiales</taxon>
        <taxon>Lycopodiaceae</taxon>
        <taxon>Lycopodioideae</taxon>
        <taxon>Diphasiastrum</taxon>
    </lineage>
</organism>
<evidence type="ECO:0000313" key="2">
    <source>
        <dbReference type="Proteomes" id="UP001162992"/>
    </source>
</evidence>
<dbReference type="EMBL" id="CM055100">
    <property type="protein sequence ID" value="KAJ7545193.1"/>
    <property type="molecule type" value="Genomic_DNA"/>
</dbReference>
<comment type="caution">
    <text evidence="1">The sequence shown here is derived from an EMBL/GenBank/DDBJ whole genome shotgun (WGS) entry which is preliminary data.</text>
</comment>
<accession>A0ACC2CT53</accession>
<reference evidence="2" key="1">
    <citation type="journal article" date="2024" name="Proc. Natl. Acad. Sci. U.S.A.">
        <title>Extraordinary preservation of gene collinearity over three hundred million years revealed in homosporous lycophytes.</title>
        <authorList>
            <person name="Li C."/>
            <person name="Wickell D."/>
            <person name="Kuo L.Y."/>
            <person name="Chen X."/>
            <person name="Nie B."/>
            <person name="Liao X."/>
            <person name="Peng D."/>
            <person name="Ji J."/>
            <person name="Jenkins J."/>
            <person name="Williams M."/>
            <person name="Shu S."/>
            <person name="Plott C."/>
            <person name="Barry K."/>
            <person name="Rajasekar S."/>
            <person name="Grimwood J."/>
            <person name="Han X."/>
            <person name="Sun S."/>
            <person name="Hou Z."/>
            <person name="He W."/>
            <person name="Dai G."/>
            <person name="Sun C."/>
            <person name="Schmutz J."/>
            <person name="Leebens-Mack J.H."/>
            <person name="Li F.W."/>
            <person name="Wang L."/>
        </authorList>
    </citation>
    <scope>NUCLEOTIDE SEQUENCE [LARGE SCALE GENOMIC DNA]</scope>
    <source>
        <strain evidence="2">cv. PW_Plant_1</strain>
    </source>
</reference>
<protein>
    <submittedName>
        <fullName evidence="1">Uncharacterized protein</fullName>
    </submittedName>
</protein>
<gene>
    <name evidence="1" type="ORF">O6H91_09G110200</name>
</gene>
<keyword evidence="2" id="KW-1185">Reference proteome</keyword>